<evidence type="ECO:0000256" key="2">
    <source>
        <dbReference type="ARBA" id="ARBA00022692"/>
    </source>
</evidence>
<protein>
    <submittedName>
        <fullName evidence="7">Inorganic phosphate transporter 1-6</fullName>
    </submittedName>
</protein>
<proteinExistence type="predicted"/>
<evidence type="ECO:0000256" key="5">
    <source>
        <dbReference type="SAM" id="Phobius"/>
    </source>
</evidence>
<evidence type="ECO:0000259" key="6">
    <source>
        <dbReference type="PROSITE" id="PS50850"/>
    </source>
</evidence>
<dbReference type="EMBL" id="LSRX01000327">
    <property type="protein sequence ID" value="OLQ00446.1"/>
    <property type="molecule type" value="Genomic_DNA"/>
</dbReference>
<dbReference type="SUPFAM" id="SSF103473">
    <property type="entry name" value="MFS general substrate transporter"/>
    <property type="match status" value="1"/>
</dbReference>
<dbReference type="InterPro" id="IPR005829">
    <property type="entry name" value="Sugar_transporter_CS"/>
</dbReference>
<gene>
    <name evidence="7" type="primary">PHT1-6</name>
    <name evidence="7" type="ORF">AK812_SmicGene16899</name>
</gene>
<comment type="caution">
    <text evidence="7">The sequence shown here is derived from an EMBL/GenBank/DDBJ whole genome shotgun (WGS) entry which is preliminary data.</text>
</comment>
<accession>A0A1Q9DZ37</accession>
<dbReference type="PROSITE" id="PS50850">
    <property type="entry name" value="MFS"/>
    <property type="match status" value="1"/>
</dbReference>
<keyword evidence="4 5" id="KW-0472">Membrane</keyword>
<feature type="transmembrane region" description="Helical" evidence="5">
    <location>
        <begin position="325"/>
        <end position="344"/>
    </location>
</feature>
<evidence type="ECO:0000256" key="4">
    <source>
        <dbReference type="ARBA" id="ARBA00023136"/>
    </source>
</evidence>
<dbReference type="GO" id="GO:0016020">
    <property type="term" value="C:membrane"/>
    <property type="evidence" value="ECO:0007669"/>
    <property type="project" value="UniProtKB-SubCell"/>
</dbReference>
<dbReference type="OrthoDB" id="433512at2759"/>
<feature type="transmembrane region" description="Helical" evidence="5">
    <location>
        <begin position="460"/>
        <end position="479"/>
    </location>
</feature>
<dbReference type="InterPro" id="IPR011701">
    <property type="entry name" value="MFS"/>
</dbReference>
<feature type="transmembrane region" description="Helical" evidence="5">
    <location>
        <begin position="554"/>
        <end position="574"/>
    </location>
</feature>
<feature type="domain" description="Major facilitator superfamily (MFS) profile" evidence="6">
    <location>
        <begin position="147"/>
        <end position="578"/>
    </location>
</feature>
<evidence type="ECO:0000313" key="7">
    <source>
        <dbReference type="EMBL" id="OLQ00446.1"/>
    </source>
</evidence>
<feature type="transmembrane region" description="Helical" evidence="5">
    <location>
        <begin position="216"/>
        <end position="235"/>
    </location>
</feature>
<keyword evidence="2 5" id="KW-0812">Transmembrane</keyword>
<dbReference type="PROSITE" id="PS00216">
    <property type="entry name" value="SUGAR_TRANSPORT_1"/>
    <property type="match status" value="1"/>
</dbReference>
<evidence type="ECO:0000256" key="3">
    <source>
        <dbReference type="ARBA" id="ARBA00022989"/>
    </source>
</evidence>
<feature type="transmembrane region" description="Helical" evidence="5">
    <location>
        <begin position="384"/>
        <end position="404"/>
    </location>
</feature>
<dbReference type="GO" id="GO:0022857">
    <property type="term" value="F:transmembrane transporter activity"/>
    <property type="evidence" value="ECO:0007669"/>
    <property type="project" value="InterPro"/>
</dbReference>
<keyword evidence="3 5" id="KW-1133">Transmembrane helix</keyword>
<dbReference type="PANTHER" id="PTHR24064">
    <property type="entry name" value="SOLUTE CARRIER FAMILY 22 MEMBER"/>
    <property type="match status" value="1"/>
</dbReference>
<comment type="subcellular location">
    <subcellularLocation>
        <location evidence="1">Membrane</location>
        <topology evidence="1">Multi-pass membrane protein</topology>
    </subcellularLocation>
</comment>
<keyword evidence="8" id="KW-1185">Reference proteome</keyword>
<dbReference type="InterPro" id="IPR020846">
    <property type="entry name" value="MFS_dom"/>
</dbReference>
<feature type="transmembrane region" description="Helical" evidence="5">
    <location>
        <begin position="64"/>
        <end position="83"/>
    </location>
</feature>
<evidence type="ECO:0000313" key="8">
    <source>
        <dbReference type="Proteomes" id="UP000186817"/>
    </source>
</evidence>
<dbReference type="Gene3D" id="1.20.1250.20">
    <property type="entry name" value="MFS general substrate transporter like domains"/>
    <property type="match status" value="1"/>
</dbReference>
<evidence type="ECO:0000256" key="1">
    <source>
        <dbReference type="ARBA" id="ARBA00004141"/>
    </source>
</evidence>
<dbReference type="Proteomes" id="UP000186817">
    <property type="component" value="Unassembled WGS sequence"/>
</dbReference>
<name>A0A1Q9DZ37_SYMMI</name>
<dbReference type="OMA" id="RGPIFIL"/>
<feature type="transmembrane region" description="Helical" evidence="5">
    <location>
        <begin position="247"/>
        <end position="272"/>
    </location>
</feature>
<dbReference type="InterPro" id="IPR036259">
    <property type="entry name" value="MFS_trans_sf"/>
</dbReference>
<dbReference type="AlphaFoldDB" id="A0A1Q9DZ37"/>
<reference evidence="7 8" key="1">
    <citation type="submission" date="2016-02" db="EMBL/GenBank/DDBJ databases">
        <title>Genome analysis of coral dinoflagellate symbionts highlights evolutionary adaptations to a symbiotic lifestyle.</title>
        <authorList>
            <person name="Aranda M."/>
            <person name="Li Y."/>
            <person name="Liew Y.J."/>
            <person name="Baumgarten S."/>
            <person name="Simakov O."/>
            <person name="Wilson M."/>
            <person name="Piel J."/>
            <person name="Ashoor H."/>
            <person name="Bougouffa S."/>
            <person name="Bajic V.B."/>
            <person name="Ryu T."/>
            <person name="Ravasi T."/>
            <person name="Bayer T."/>
            <person name="Micklem G."/>
            <person name="Kim H."/>
            <person name="Bhak J."/>
            <person name="Lajeunesse T.C."/>
            <person name="Voolstra C.R."/>
        </authorList>
    </citation>
    <scope>NUCLEOTIDE SEQUENCE [LARGE SCALE GENOMIC DNA]</scope>
    <source>
        <strain evidence="7 8">CCMP2467</strain>
    </source>
</reference>
<organism evidence="7 8">
    <name type="scientific">Symbiodinium microadriaticum</name>
    <name type="common">Dinoflagellate</name>
    <name type="synonym">Zooxanthella microadriatica</name>
    <dbReference type="NCBI Taxonomy" id="2951"/>
    <lineage>
        <taxon>Eukaryota</taxon>
        <taxon>Sar</taxon>
        <taxon>Alveolata</taxon>
        <taxon>Dinophyceae</taxon>
        <taxon>Suessiales</taxon>
        <taxon>Symbiodiniaceae</taxon>
        <taxon>Symbiodinium</taxon>
    </lineage>
</organism>
<sequence>MPVPSEVLGAWIPLQSISYRFLHSTEREVVLYSGGQRESQCLSLLIVYFFGDLVRVLRGLAFDWIVGAAAIVVALSVQVFTLAGQRRKEAPMRSEHFFPALTLPALAKVSAEKASFHQGPLGAMVHEPDTSSQVTTEDNAASSQMRSTLIAAFSNLSTAYNLVNINVSHVILEDQYCGGDNCKGSVAATSSACLAGAIFGQLTFGYIGDCLGRGPALYLTMVLSIAGALVSAFAVPLSPNNPTSVFVFLSVARFVLGAGVGGVYPLAATVAAEGSDASTRGRSVALVFSMQGIGQLLVPIVSMAIVYNIGTYDDRVASHKPLPGISWRLILGLGALPGLLLLPFQKSPRVQQPESSETSEEQQDAAPPPGLLQALRNPRHWRNILGCAGGWFLFDITFYGNTLFSPTVLKDVWDVEGSVPVVGPTLKDNLCWQMTILALIGLPGYYMSVWLMDKWGRKNIQVQGFAFMAVLYAVLAIWMEPMEDYPATLLLVYGLTYFFSNFGPNSTTFILPSETFPTEVRSTLNGFCAACGKLGAVVGSSMFKPLVGAFGTQFVFYCCAACAGVGIILTAFCVDDRRGHDMVGDSEVALTGARQDPINEASGARQ</sequence>
<feature type="transmembrane region" description="Helical" evidence="5">
    <location>
        <begin position="284"/>
        <end position="305"/>
    </location>
</feature>
<dbReference type="Pfam" id="PF07690">
    <property type="entry name" value="MFS_1"/>
    <property type="match status" value="1"/>
</dbReference>
<feature type="transmembrane region" description="Helical" evidence="5">
    <location>
        <begin position="430"/>
        <end position="448"/>
    </location>
</feature>